<dbReference type="CDD" id="cd02968">
    <property type="entry name" value="SCO"/>
    <property type="match status" value="1"/>
</dbReference>
<gene>
    <name evidence="5" type="ORF">DBZ36_02750</name>
</gene>
<dbReference type="GO" id="GO:0046872">
    <property type="term" value="F:metal ion binding"/>
    <property type="evidence" value="ECO:0007669"/>
    <property type="project" value="UniProtKB-KW"/>
</dbReference>
<feature type="binding site" evidence="2">
    <location>
        <position position="75"/>
    </location>
    <ligand>
        <name>Cu cation</name>
        <dbReference type="ChEBI" id="CHEBI:23378"/>
    </ligand>
</feature>
<evidence type="ECO:0000256" key="1">
    <source>
        <dbReference type="ARBA" id="ARBA00010996"/>
    </source>
</evidence>
<reference evidence="5 6" key="1">
    <citation type="submission" date="2018-09" db="EMBL/GenBank/DDBJ databases">
        <authorList>
            <person name="Wang Z."/>
        </authorList>
    </citation>
    <scope>NUCLEOTIDE SEQUENCE [LARGE SCALE GENOMIC DNA]</scope>
    <source>
        <strain evidence="5 6">ALS 81</strain>
    </source>
</reference>
<accession>A0A420EJM7</accession>
<protein>
    <submittedName>
        <fullName evidence="5">SCO family protein</fullName>
    </submittedName>
</protein>
<dbReference type="EMBL" id="RAQO01000003">
    <property type="protein sequence ID" value="RKF20877.1"/>
    <property type="molecule type" value="Genomic_DNA"/>
</dbReference>
<dbReference type="OrthoDB" id="9790194at2"/>
<feature type="binding site" evidence="2">
    <location>
        <position position="79"/>
    </location>
    <ligand>
        <name>Cu cation</name>
        <dbReference type="ChEBI" id="CHEBI:23378"/>
    </ligand>
</feature>
<dbReference type="PANTHER" id="PTHR12151">
    <property type="entry name" value="ELECTRON TRANSPORT PROTIN SCO1/SENC FAMILY MEMBER"/>
    <property type="match status" value="1"/>
</dbReference>
<feature type="binding site" evidence="2">
    <location>
        <position position="166"/>
    </location>
    <ligand>
        <name>Cu cation</name>
        <dbReference type="ChEBI" id="CHEBI:23378"/>
    </ligand>
</feature>
<comment type="similarity">
    <text evidence="1">Belongs to the SCO1/2 family.</text>
</comment>
<feature type="signal peptide" evidence="4">
    <location>
        <begin position="1"/>
        <end position="28"/>
    </location>
</feature>
<keyword evidence="6" id="KW-1185">Reference proteome</keyword>
<dbReference type="Proteomes" id="UP000286482">
    <property type="component" value="Unassembled WGS sequence"/>
</dbReference>
<keyword evidence="2" id="KW-0479">Metal-binding</keyword>
<dbReference type="RefSeq" id="WP_120353405.1">
    <property type="nucleotide sequence ID" value="NZ_RAQO01000003.1"/>
</dbReference>
<evidence type="ECO:0000313" key="5">
    <source>
        <dbReference type="EMBL" id="RKF20877.1"/>
    </source>
</evidence>
<dbReference type="SUPFAM" id="SSF52833">
    <property type="entry name" value="Thioredoxin-like"/>
    <property type="match status" value="1"/>
</dbReference>
<dbReference type="AlphaFoldDB" id="A0A420EJM7"/>
<dbReference type="Gene3D" id="3.40.30.10">
    <property type="entry name" value="Glutaredoxin"/>
    <property type="match status" value="1"/>
</dbReference>
<evidence type="ECO:0000256" key="3">
    <source>
        <dbReference type="PIRSR" id="PIRSR603782-2"/>
    </source>
</evidence>
<dbReference type="Pfam" id="PF02630">
    <property type="entry name" value="SCO1-SenC"/>
    <property type="match status" value="1"/>
</dbReference>
<dbReference type="InterPro" id="IPR003782">
    <property type="entry name" value="SCO1/SenC"/>
</dbReference>
<organism evidence="5 6">
    <name type="scientific">Alginatibacterium sediminis</name>
    <dbReference type="NCBI Taxonomy" id="2164068"/>
    <lineage>
        <taxon>Bacteria</taxon>
        <taxon>Pseudomonadati</taxon>
        <taxon>Pseudomonadota</taxon>
        <taxon>Gammaproteobacteria</taxon>
        <taxon>Alteromonadales</taxon>
        <taxon>Alteromonadaceae</taxon>
        <taxon>Alginatibacterium</taxon>
    </lineage>
</organism>
<dbReference type="InterPro" id="IPR036249">
    <property type="entry name" value="Thioredoxin-like_sf"/>
</dbReference>
<name>A0A420EJM7_9ALTE</name>
<evidence type="ECO:0000256" key="4">
    <source>
        <dbReference type="SAM" id="SignalP"/>
    </source>
</evidence>
<evidence type="ECO:0000256" key="2">
    <source>
        <dbReference type="PIRSR" id="PIRSR603782-1"/>
    </source>
</evidence>
<dbReference type="PANTHER" id="PTHR12151:SF25">
    <property type="entry name" value="LINALOOL DEHYDRATASE_ISOMERASE DOMAIN-CONTAINING PROTEIN"/>
    <property type="match status" value="1"/>
</dbReference>
<comment type="caution">
    <text evidence="5">The sequence shown here is derived from an EMBL/GenBank/DDBJ whole genome shotgun (WGS) entry which is preliminary data.</text>
</comment>
<keyword evidence="2" id="KW-0186">Copper</keyword>
<keyword evidence="3" id="KW-1015">Disulfide bond</keyword>
<feature type="disulfide bond" description="Redox-active" evidence="3">
    <location>
        <begin position="75"/>
        <end position="79"/>
    </location>
</feature>
<keyword evidence="4" id="KW-0732">Signal</keyword>
<feature type="chain" id="PRO_5019351780" evidence="4">
    <location>
        <begin position="29"/>
        <end position="203"/>
    </location>
</feature>
<evidence type="ECO:0000313" key="6">
    <source>
        <dbReference type="Proteomes" id="UP000286482"/>
    </source>
</evidence>
<sequence>MNKSNLLSIVVLASSFAAGLWFFNSNQAEQTAPIASPAATRIPTELFNMESADGRFQGFVSKPQLYVSYFGFTHCPDVCPTSLAMLAGALQQLNDEQRAQLTPLFISLDPERDDAKKTNDYAAFFDAQIVGLSPHPGQLKGLAQLLGVYYKYVEIEGSEINYSVDHNSFFYLLNQDGDLLEKVPHTLSPTPLLEAIVRHLPKD</sequence>
<proteinExistence type="inferred from homology"/>